<dbReference type="Proteomes" id="UP000886998">
    <property type="component" value="Unassembled WGS sequence"/>
</dbReference>
<evidence type="ECO:0000313" key="3">
    <source>
        <dbReference type="Proteomes" id="UP000886998"/>
    </source>
</evidence>
<dbReference type="EMBL" id="BMAV01001260">
    <property type="protein sequence ID" value="GFY39208.1"/>
    <property type="molecule type" value="Genomic_DNA"/>
</dbReference>
<dbReference type="AlphaFoldDB" id="A0A8X6WPY7"/>
<evidence type="ECO:0000256" key="1">
    <source>
        <dbReference type="SAM" id="MobiDB-lite"/>
    </source>
</evidence>
<sequence length="88" mass="10419">MVRLSWPANDKERGMDLPLVLEKGRIGEVEKRDLERAERSRDQTRRPKGIFSTERRDNERRSRWRTGNNVVELNKCNSDKGLIPRDID</sequence>
<protein>
    <submittedName>
        <fullName evidence="2">Uncharacterized protein</fullName>
    </submittedName>
</protein>
<organism evidence="2 3">
    <name type="scientific">Trichonephila inaurata madagascariensis</name>
    <dbReference type="NCBI Taxonomy" id="2747483"/>
    <lineage>
        <taxon>Eukaryota</taxon>
        <taxon>Metazoa</taxon>
        <taxon>Ecdysozoa</taxon>
        <taxon>Arthropoda</taxon>
        <taxon>Chelicerata</taxon>
        <taxon>Arachnida</taxon>
        <taxon>Araneae</taxon>
        <taxon>Araneomorphae</taxon>
        <taxon>Entelegynae</taxon>
        <taxon>Araneoidea</taxon>
        <taxon>Nephilidae</taxon>
        <taxon>Trichonephila</taxon>
        <taxon>Trichonephila inaurata</taxon>
    </lineage>
</organism>
<proteinExistence type="predicted"/>
<keyword evidence="3" id="KW-1185">Reference proteome</keyword>
<feature type="compositionally biased region" description="Basic and acidic residues" evidence="1">
    <location>
        <begin position="33"/>
        <end position="45"/>
    </location>
</feature>
<feature type="region of interest" description="Disordered" evidence="1">
    <location>
        <begin position="33"/>
        <end position="62"/>
    </location>
</feature>
<evidence type="ECO:0000313" key="2">
    <source>
        <dbReference type="EMBL" id="GFY39208.1"/>
    </source>
</evidence>
<accession>A0A8X6WPY7</accession>
<comment type="caution">
    <text evidence="2">The sequence shown here is derived from an EMBL/GenBank/DDBJ whole genome shotgun (WGS) entry which is preliminary data.</text>
</comment>
<gene>
    <name evidence="2" type="ORF">TNIN_319351</name>
</gene>
<name>A0A8X6WPY7_9ARAC</name>
<reference evidence="2" key="1">
    <citation type="submission" date="2020-08" db="EMBL/GenBank/DDBJ databases">
        <title>Multicomponent nature underlies the extraordinary mechanical properties of spider dragline silk.</title>
        <authorList>
            <person name="Kono N."/>
            <person name="Nakamura H."/>
            <person name="Mori M."/>
            <person name="Yoshida Y."/>
            <person name="Ohtoshi R."/>
            <person name="Malay A.D."/>
            <person name="Moran D.A.P."/>
            <person name="Tomita M."/>
            <person name="Numata K."/>
            <person name="Arakawa K."/>
        </authorList>
    </citation>
    <scope>NUCLEOTIDE SEQUENCE</scope>
</reference>